<feature type="coiled-coil region" evidence="1">
    <location>
        <begin position="76"/>
        <end position="103"/>
    </location>
</feature>
<feature type="region of interest" description="Disordered" evidence="2">
    <location>
        <begin position="424"/>
        <end position="443"/>
    </location>
</feature>
<evidence type="ECO:0000256" key="1">
    <source>
        <dbReference type="SAM" id="Coils"/>
    </source>
</evidence>
<gene>
    <name evidence="4" type="ORF">T190423A01A_60088</name>
</gene>
<name>A0ABM9PEV1_9FLAO</name>
<protein>
    <recommendedName>
        <fullName evidence="6">Protein SirB1 N-terminal domain-containing protein</fullName>
    </recommendedName>
</protein>
<dbReference type="RefSeq" id="WP_348718415.1">
    <property type="nucleotide sequence ID" value="NZ_CAXJIO010000015.1"/>
</dbReference>
<comment type="caution">
    <text evidence="4">The sequence shown here is derived from an EMBL/GenBank/DDBJ whole genome shotgun (WGS) entry which is preliminary data.</text>
</comment>
<evidence type="ECO:0000256" key="3">
    <source>
        <dbReference type="SAM" id="SignalP"/>
    </source>
</evidence>
<dbReference type="Proteomes" id="UP001497527">
    <property type="component" value="Unassembled WGS sequence"/>
</dbReference>
<feature type="chain" id="PRO_5047322437" description="Protein SirB1 N-terminal domain-containing protein" evidence="3">
    <location>
        <begin position="24"/>
        <end position="443"/>
    </location>
</feature>
<keyword evidence="5" id="KW-1185">Reference proteome</keyword>
<evidence type="ECO:0000313" key="4">
    <source>
        <dbReference type="EMBL" id="CAL2104151.1"/>
    </source>
</evidence>
<dbReference type="EMBL" id="CAXJIO010000015">
    <property type="protein sequence ID" value="CAL2104151.1"/>
    <property type="molecule type" value="Genomic_DNA"/>
</dbReference>
<accession>A0ABM9PEV1</accession>
<evidence type="ECO:0008006" key="6">
    <source>
        <dbReference type="Google" id="ProtNLM"/>
    </source>
</evidence>
<feature type="compositionally biased region" description="Basic and acidic residues" evidence="2">
    <location>
        <begin position="424"/>
        <end position="433"/>
    </location>
</feature>
<keyword evidence="3" id="KW-0732">Signal</keyword>
<organism evidence="4 5">
    <name type="scientific">Tenacibaculum polynesiense</name>
    <dbReference type="NCBI Taxonomy" id="3137857"/>
    <lineage>
        <taxon>Bacteria</taxon>
        <taxon>Pseudomonadati</taxon>
        <taxon>Bacteroidota</taxon>
        <taxon>Flavobacteriia</taxon>
        <taxon>Flavobacteriales</taxon>
        <taxon>Flavobacteriaceae</taxon>
        <taxon>Tenacibaculum</taxon>
    </lineage>
</organism>
<sequence>MKKKILLRGFSVGLLIISMTTMAQSVGYIVPGVPKPFKFGHVAKNPHIVTNPHPPRQLYTLQPNDALRYQQQHNHYQEDLRRVAQQEQLIKDYTAEINKSRVQYSLPSFSKDVRTSYYHEAYKKLKQMNPDNFSIKDATFIVENAFYDNKLDSARFNKTISNISGFIRKAMQNQELDPKSNLSKNLSIYQFISDTLTVDGRTHLPYTYDFNDYMGKENWNNMFVSKLLYTGKGQCNSMPRLYLILAEELEANSYLALAPNHSFIRFKDGQGEWHNAELTSGAIMSDMMMFDSGFIKAETIRNGNYMTARTKRQLMSLLLDDLASGYISKFGRDEFVQTVVNSALELDPNGINPNIHNFNMKLARMTFVAQQLRAKNPKELSRHPKALEMYKELALQDMKLKELGFQEMPKERYEAWLESLNKEKEKQDQEKYKGLNKAPIIKD</sequence>
<keyword evidence="1" id="KW-0175">Coiled coil</keyword>
<feature type="signal peptide" evidence="3">
    <location>
        <begin position="1"/>
        <end position="23"/>
    </location>
</feature>
<evidence type="ECO:0000256" key="2">
    <source>
        <dbReference type="SAM" id="MobiDB-lite"/>
    </source>
</evidence>
<proteinExistence type="predicted"/>
<reference evidence="4 5" key="1">
    <citation type="submission" date="2024-05" db="EMBL/GenBank/DDBJ databases">
        <authorList>
            <person name="Duchaud E."/>
        </authorList>
    </citation>
    <scope>NUCLEOTIDE SEQUENCE [LARGE SCALE GENOMIC DNA]</scope>
    <source>
        <strain evidence="4">Ena-SAMPLE-TAB-13-05-2024-13:56:06:370-140308</strain>
    </source>
</reference>
<evidence type="ECO:0000313" key="5">
    <source>
        <dbReference type="Proteomes" id="UP001497527"/>
    </source>
</evidence>